<dbReference type="AlphaFoldDB" id="A0AAX2JDA9"/>
<name>A0AAX2JDA9_9FUSO</name>
<dbReference type="GeneID" id="78453847"/>
<proteinExistence type="predicted"/>
<protein>
    <submittedName>
        <fullName evidence="1">Uncharacterized protein</fullName>
    </submittedName>
</protein>
<dbReference type="RefSeq" id="WP_005980845.1">
    <property type="nucleotide sequence ID" value="NZ_CABKNW010000005.1"/>
</dbReference>
<dbReference type="KEGG" id="ful:C4N20_03430"/>
<evidence type="ECO:0000313" key="1">
    <source>
        <dbReference type="EMBL" id="SQJ11094.1"/>
    </source>
</evidence>
<evidence type="ECO:0000313" key="2">
    <source>
        <dbReference type="Proteomes" id="UP000249008"/>
    </source>
</evidence>
<dbReference type="EMBL" id="LS483487">
    <property type="protein sequence ID" value="SQJ11094.1"/>
    <property type="molecule type" value="Genomic_DNA"/>
</dbReference>
<accession>A0AAX2JDA9</accession>
<gene>
    <name evidence="1" type="ORF">NCTC12112_02569</name>
</gene>
<organism evidence="1 2">
    <name type="scientific">Fusobacterium ulcerans</name>
    <dbReference type="NCBI Taxonomy" id="861"/>
    <lineage>
        <taxon>Bacteria</taxon>
        <taxon>Fusobacteriati</taxon>
        <taxon>Fusobacteriota</taxon>
        <taxon>Fusobacteriia</taxon>
        <taxon>Fusobacteriales</taxon>
        <taxon>Fusobacteriaceae</taxon>
        <taxon>Fusobacterium</taxon>
    </lineage>
</organism>
<reference evidence="1 2" key="1">
    <citation type="submission" date="2018-06" db="EMBL/GenBank/DDBJ databases">
        <authorList>
            <consortium name="Pathogen Informatics"/>
            <person name="Doyle S."/>
        </authorList>
    </citation>
    <scope>NUCLEOTIDE SEQUENCE [LARGE SCALE GENOMIC DNA]</scope>
    <source>
        <strain evidence="1 2">NCTC12112</strain>
    </source>
</reference>
<dbReference type="Proteomes" id="UP000249008">
    <property type="component" value="Chromosome 1"/>
</dbReference>
<sequence length="275" mass="33823">MLKLEEYIEKRKLEDGINEFDNSQKMNNIRSCINYIFEYFDQYLPIQGAEKRTTAENEKIMKYEKTLRDYTSDIREWIIAIYDTYGKQTNRIIDNFLKKVDDFSFMYEESEFRSLSYDCYANLIKQYPFLKNQTEMLYKFIKEHHIKETNTHAPFIPDISPKISKWLQDVLHLYNVNIFMGLEYYLKIFDDNQEAWPAKTRIKLEYPIIDKKYRYNYQRKTNLFNVDILYARLAHKPFIKGRKKQLEILMMYIWLHSYEGDEDYWNEYLLQQEDY</sequence>